<comment type="caution">
    <text evidence="9">The sequence shown here is derived from an EMBL/GenBank/DDBJ whole genome shotgun (WGS) entry which is preliminary data.</text>
</comment>
<evidence type="ECO:0000256" key="2">
    <source>
        <dbReference type="ARBA" id="ARBA00022692"/>
    </source>
</evidence>
<reference evidence="9 10" key="1">
    <citation type="submission" date="2019-06" db="EMBL/GenBank/DDBJ databases">
        <title>Draft genome sequence of the filamentous fungus Phialemoniopsis curvata isolated from diesel fuel.</title>
        <authorList>
            <person name="Varaljay V.A."/>
            <person name="Lyon W.J."/>
            <person name="Crouch A.L."/>
            <person name="Drake C.E."/>
            <person name="Hollomon J.M."/>
            <person name="Nadeau L.J."/>
            <person name="Nunn H.S."/>
            <person name="Stevenson B.S."/>
            <person name="Bojanowski C.L."/>
            <person name="Crookes-Goodson W.J."/>
        </authorList>
    </citation>
    <scope>NUCLEOTIDE SEQUENCE [LARGE SCALE GENOMIC DNA]</scope>
    <source>
        <strain evidence="9 10">D216</strain>
    </source>
</reference>
<dbReference type="InterPro" id="IPR049326">
    <property type="entry name" value="Rhodopsin_dom_fungi"/>
</dbReference>
<dbReference type="AlphaFoldDB" id="A0A507BP84"/>
<keyword evidence="10" id="KW-1185">Reference proteome</keyword>
<dbReference type="GO" id="GO:0016020">
    <property type="term" value="C:membrane"/>
    <property type="evidence" value="ECO:0007669"/>
    <property type="project" value="UniProtKB-SubCell"/>
</dbReference>
<feature type="compositionally biased region" description="Basic and acidic residues" evidence="6">
    <location>
        <begin position="331"/>
        <end position="343"/>
    </location>
</feature>
<feature type="transmembrane region" description="Helical" evidence="7">
    <location>
        <begin position="170"/>
        <end position="192"/>
    </location>
</feature>
<dbReference type="GeneID" id="41969874"/>
<evidence type="ECO:0000256" key="3">
    <source>
        <dbReference type="ARBA" id="ARBA00022989"/>
    </source>
</evidence>
<feature type="transmembrane region" description="Helical" evidence="7">
    <location>
        <begin position="204"/>
        <end position="223"/>
    </location>
</feature>
<dbReference type="PANTHER" id="PTHR33048">
    <property type="entry name" value="PTH11-LIKE INTEGRAL MEMBRANE PROTEIN (AFU_ORTHOLOGUE AFUA_5G11245)"/>
    <property type="match status" value="1"/>
</dbReference>
<protein>
    <recommendedName>
        <fullName evidence="8">Rhodopsin domain-containing protein</fullName>
    </recommendedName>
</protein>
<feature type="domain" description="Rhodopsin" evidence="8">
    <location>
        <begin position="27"/>
        <end position="263"/>
    </location>
</feature>
<accession>A0A507BP84</accession>
<evidence type="ECO:0000256" key="1">
    <source>
        <dbReference type="ARBA" id="ARBA00004141"/>
    </source>
</evidence>
<feature type="transmembrane region" description="Helical" evidence="7">
    <location>
        <begin position="43"/>
        <end position="66"/>
    </location>
</feature>
<dbReference type="RefSeq" id="XP_031000281.1">
    <property type="nucleotide sequence ID" value="XM_031136615.1"/>
</dbReference>
<keyword evidence="2 7" id="KW-0812">Transmembrane</keyword>
<evidence type="ECO:0000256" key="7">
    <source>
        <dbReference type="SAM" id="Phobius"/>
    </source>
</evidence>
<dbReference type="OrthoDB" id="3923077at2759"/>
<feature type="region of interest" description="Disordered" evidence="6">
    <location>
        <begin position="296"/>
        <end position="343"/>
    </location>
</feature>
<feature type="transmembrane region" description="Helical" evidence="7">
    <location>
        <begin position="238"/>
        <end position="258"/>
    </location>
</feature>
<feature type="transmembrane region" description="Helical" evidence="7">
    <location>
        <begin position="121"/>
        <end position="142"/>
    </location>
</feature>
<dbReference type="InterPro" id="IPR052337">
    <property type="entry name" value="SAT4-like"/>
</dbReference>
<dbReference type="PANTHER" id="PTHR33048:SF96">
    <property type="entry name" value="INTEGRAL MEMBRANE PROTEIN"/>
    <property type="match status" value="1"/>
</dbReference>
<gene>
    <name evidence="9" type="ORF">E0L32_002427</name>
</gene>
<keyword evidence="3 7" id="KW-1133">Transmembrane helix</keyword>
<dbReference type="InParanoid" id="A0A507BP84"/>
<evidence type="ECO:0000256" key="6">
    <source>
        <dbReference type="SAM" id="MobiDB-lite"/>
    </source>
</evidence>
<organism evidence="9 10">
    <name type="scientific">Thyridium curvatum</name>
    <dbReference type="NCBI Taxonomy" id="1093900"/>
    <lineage>
        <taxon>Eukaryota</taxon>
        <taxon>Fungi</taxon>
        <taxon>Dikarya</taxon>
        <taxon>Ascomycota</taxon>
        <taxon>Pezizomycotina</taxon>
        <taxon>Sordariomycetes</taxon>
        <taxon>Sordariomycetidae</taxon>
        <taxon>Thyridiales</taxon>
        <taxon>Thyridiaceae</taxon>
        <taxon>Thyridium</taxon>
    </lineage>
</organism>
<evidence type="ECO:0000313" key="9">
    <source>
        <dbReference type="EMBL" id="TPX18570.1"/>
    </source>
</evidence>
<dbReference type="Proteomes" id="UP000319257">
    <property type="component" value="Unassembled WGS sequence"/>
</dbReference>
<evidence type="ECO:0000313" key="10">
    <source>
        <dbReference type="Proteomes" id="UP000319257"/>
    </source>
</evidence>
<feature type="transmembrane region" description="Helical" evidence="7">
    <location>
        <begin position="91"/>
        <end position="114"/>
    </location>
</feature>
<name>A0A507BP84_9PEZI</name>
<sequence length="343" mass="38646">MAMEDRGPELAAVCWTFVTTAFVATALRCYVRTRIVKRFGLDDWTMLAALVSFIIFIACTLCGIHYGTGRHFWDLEEQDIEMALKFWWHCYYWYCVTIILSKVSIAAFLLRIAVSRVGRAIIYIVAIATVVSGVVFFFVNIFQCRPVSFYWNQHQPGTCLDNDVIIGITYAYSSFSVVCDFTLTLLPIGFIFTLHMDTRSKIALIPIMAMGSSAAVVIRFFYIHDFNNPDFLYATLDIAIWSIAECGLAIIAGCLATLRPLFRIVGQKFGLAIPGPTILNRGAMFSLPTIKNEDVEDNRTANGSNLDSNTTGERASMWLPQDQEQDQEQDQPDKSREELTVGH</sequence>
<proteinExistence type="inferred from homology"/>
<dbReference type="EMBL" id="SKBQ01000010">
    <property type="protein sequence ID" value="TPX18570.1"/>
    <property type="molecule type" value="Genomic_DNA"/>
</dbReference>
<evidence type="ECO:0000256" key="5">
    <source>
        <dbReference type="ARBA" id="ARBA00038359"/>
    </source>
</evidence>
<dbReference type="Pfam" id="PF20684">
    <property type="entry name" value="Fung_rhodopsin"/>
    <property type="match status" value="1"/>
</dbReference>
<comment type="subcellular location">
    <subcellularLocation>
        <location evidence="1">Membrane</location>
        <topology evidence="1">Multi-pass membrane protein</topology>
    </subcellularLocation>
</comment>
<evidence type="ECO:0000256" key="4">
    <source>
        <dbReference type="ARBA" id="ARBA00023136"/>
    </source>
</evidence>
<comment type="similarity">
    <text evidence="5">Belongs to the SAT4 family.</text>
</comment>
<evidence type="ECO:0000259" key="8">
    <source>
        <dbReference type="Pfam" id="PF20684"/>
    </source>
</evidence>
<feature type="transmembrane region" description="Helical" evidence="7">
    <location>
        <begin position="12"/>
        <end position="31"/>
    </location>
</feature>
<dbReference type="STRING" id="1093900.A0A507BP84"/>
<feature type="compositionally biased region" description="Polar residues" evidence="6">
    <location>
        <begin position="300"/>
        <end position="313"/>
    </location>
</feature>
<keyword evidence="4 7" id="KW-0472">Membrane</keyword>